<dbReference type="KEGG" id="mliy:RYJ27_05655"/>
<organism evidence="1 2">
    <name type="scientific">Microbacterium limosum</name>
    <dbReference type="NCBI Taxonomy" id="3079935"/>
    <lineage>
        <taxon>Bacteria</taxon>
        <taxon>Bacillati</taxon>
        <taxon>Actinomycetota</taxon>
        <taxon>Actinomycetes</taxon>
        <taxon>Micrococcales</taxon>
        <taxon>Microbacteriaceae</taxon>
        <taxon>Microbacterium</taxon>
    </lineage>
</organism>
<keyword evidence="2" id="KW-1185">Reference proteome</keyword>
<dbReference type="AlphaFoldDB" id="A0AAU0ML67"/>
<sequence length="52" mass="5967">MNRSMGFGDLYPFDLVARVRRKLGFVHDIVTHAPLTLEEQIAAARPQIEERT</sequence>
<evidence type="ECO:0000313" key="1">
    <source>
        <dbReference type="EMBL" id="WOQ70936.1"/>
    </source>
</evidence>
<dbReference type="EMBL" id="CP137080">
    <property type="protein sequence ID" value="WOQ70936.1"/>
    <property type="molecule type" value="Genomic_DNA"/>
</dbReference>
<dbReference type="Proteomes" id="UP001329313">
    <property type="component" value="Chromosome"/>
</dbReference>
<dbReference type="RefSeq" id="WP_330171999.1">
    <property type="nucleotide sequence ID" value="NZ_CP137080.1"/>
</dbReference>
<evidence type="ECO:0000313" key="2">
    <source>
        <dbReference type="Proteomes" id="UP001329313"/>
    </source>
</evidence>
<proteinExistence type="predicted"/>
<reference evidence="1 2" key="1">
    <citation type="submission" date="2023-10" db="EMBL/GenBank/DDBJ databases">
        <title>Y20.</title>
        <authorList>
            <person name="Zhang G."/>
            <person name="Ding Y."/>
        </authorList>
    </citation>
    <scope>NUCLEOTIDE SEQUENCE [LARGE SCALE GENOMIC DNA]</scope>
    <source>
        <strain evidence="1 2">Y20</strain>
    </source>
</reference>
<accession>A0AAU0ML67</accession>
<name>A0AAU0ML67_9MICO</name>
<gene>
    <name evidence="1" type="ORF">RYJ27_05655</name>
</gene>
<protein>
    <submittedName>
        <fullName evidence="1">Uncharacterized protein</fullName>
    </submittedName>
</protein>